<dbReference type="SUPFAM" id="SSF51735">
    <property type="entry name" value="NAD(P)-binding Rossmann-fold domains"/>
    <property type="match status" value="1"/>
</dbReference>
<reference evidence="4" key="1">
    <citation type="journal article" date="2019" name="Int. J. Syst. Evol. Microbiol.">
        <title>The Global Catalogue of Microorganisms (GCM) 10K type strain sequencing project: providing services to taxonomists for standard genome sequencing and annotation.</title>
        <authorList>
            <consortium name="The Broad Institute Genomics Platform"/>
            <consortium name="The Broad Institute Genome Sequencing Center for Infectious Disease"/>
            <person name="Wu L."/>
            <person name="Ma J."/>
        </authorList>
    </citation>
    <scope>NUCLEOTIDE SEQUENCE [LARGE SCALE GENOMIC DNA]</scope>
    <source>
        <strain evidence="4">JCM 16950</strain>
    </source>
</reference>
<evidence type="ECO:0000313" key="4">
    <source>
        <dbReference type="Proteomes" id="UP001500540"/>
    </source>
</evidence>
<keyword evidence="4" id="KW-1185">Reference proteome</keyword>
<dbReference type="PRINTS" id="PR00081">
    <property type="entry name" value="GDHRDH"/>
</dbReference>
<dbReference type="Gene3D" id="3.40.50.720">
    <property type="entry name" value="NAD(P)-binding Rossmann-like Domain"/>
    <property type="match status" value="1"/>
</dbReference>
<comment type="caution">
    <text evidence="3">The sequence shown here is derived from an EMBL/GenBank/DDBJ whole genome shotgun (WGS) entry which is preliminary data.</text>
</comment>
<organism evidence="3 4">
    <name type="scientific">Microbacterium kribbense</name>
    <dbReference type="NCBI Taxonomy" id="433645"/>
    <lineage>
        <taxon>Bacteria</taxon>
        <taxon>Bacillati</taxon>
        <taxon>Actinomycetota</taxon>
        <taxon>Actinomycetes</taxon>
        <taxon>Micrococcales</taxon>
        <taxon>Microbacteriaceae</taxon>
        <taxon>Microbacterium</taxon>
    </lineage>
</organism>
<name>A0ABP7G9Q6_9MICO</name>
<dbReference type="Proteomes" id="UP001500540">
    <property type="component" value="Unassembled WGS sequence"/>
</dbReference>
<accession>A0ABP7G9Q6</accession>
<evidence type="ECO:0000256" key="1">
    <source>
        <dbReference type="ARBA" id="ARBA00006484"/>
    </source>
</evidence>
<dbReference type="RefSeq" id="WP_344781307.1">
    <property type="nucleotide sequence ID" value="NZ_BAABAF010000003.1"/>
</dbReference>
<keyword evidence="2" id="KW-0560">Oxidoreductase</keyword>
<sequence length="281" mass="29830">MSAPAADPEAGEYAGKVALITGASRGIGRTLALELAAKGAAVVVNFRTNADLADEVVAQARRRGGDAIAVQADVENPEDIVRLFDAVADRFGRLDFFVNNAAAAAFKRIMDLKTHHLDRSYAMNVRPFVLGAQQAVTLMDRGGRIVAVSSYGSRRAFATYAALGSYKAAVESFIRFMAVEFAGYGITVNGVNGGLIESDSLEYFYSVPGMAPMQKVIDAIPLGRPGTVSDMADAIDFLLSDRAGYITGHTIVVDGGLTVAAPPYWHDTSDPLGLPPRPTRD</sequence>
<dbReference type="PANTHER" id="PTHR43639">
    <property type="entry name" value="OXIDOREDUCTASE, SHORT-CHAIN DEHYDROGENASE/REDUCTASE FAMILY (AFU_ORTHOLOGUE AFUA_5G02870)"/>
    <property type="match status" value="1"/>
</dbReference>
<dbReference type="InterPro" id="IPR036291">
    <property type="entry name" value="NAD(P)-bd_dom_sf"/>
</dbReference>
<comment type="similarity">
    <text evidence="1">Belongs to the short-chain dehydrogenases/reductases (SDR) family.</text>
</comment>
<dbReference type="PANTHER" id="PTHR43639:SF1">
    <property type="entry name" value="SHORT-CHAIN DEHYDROGENASE_REDUCTASE FAMILY PROTEIN"/>
    <property type="match status" value="1"/>
</dbReference>
<proteinExistence type="inferred from homology"/>
<dbReference type="Pfam" id="PF13561">
    <property type="entry name" value="adh_short_C2"/>
    <property type="match status" value="1"/>
</dbReference>
<dbReference type="InterPro" id="IPR002347">
    <property type="entry name" value="SDR_fam"/>
</dbReference>
<dbReference type="EMBL" id="BAABAF010000003">
    <property type="protein sequence ID" value="GAA3760019.1"/>
    <property type="molecule type" value="Genomic_DNA"/>
</dbReference>
<dbReference type="CDD" id="cd05359">
    <property type="entry name" value="ChcA_like_SDR_c"/>
    <property type="match status" value="1"/>
</dbReference>
<evidence type="ECO:0000256" key="2">
    <source>
        <dbReference type="ARBA" id="ARBA00023002"/>
    </source>
</evidence>
<protein>
    <submittedName>
        <fullName evidence="3">Enoyl-[acyl-carrier-protein] reductase FabL</fullName>
    </submittedName>
</protein>
<gene>
    <name evidence="3" type="primary">fabL</name>
    <name evidence="3" type="ORF">GCM10022240_10720</name>
</gene>
<evidence type="ECO:0000313" key="3">
    <source>
        <dbReference type="EMBL" id="GAA3760019.1"/>
    </source>
</evidence>